<evidence type="ECO:0000256" key="3">
    <source>
        <dbReference type="PIRSR" id="PIRSR036894-1"/>
    </source>
</evidence>
<dbReference type="CDD" id="cd07010">
    <property type="entry name" value="cupin_PMI_type_I_N_bac"/>
    <property type="match status" value="1"/>
</dbReference>
<dbReference type="Proteomes" id="UP000064893">
    <property type="component" value="Chromosome"/>
</dbReference>
<evidence type="ECO:0000313" key="7">
    <source>
        <dbReference type="Proteomes" id="UP000064893"/>
    </source>
</evidence>
<dbReference type="GO" id="GO:0004476">
    <property type="term" value="F:mannose-6-phosphate isomerase activity"/>
    <property type="evidence" value="ECO:0007669"/>
    <property type="project" value="InterPro"/>
</dbReference>
<dbReference type="PANTHER" id="PTHR42742">
    <property type="entry name" value="TRANSCRIPTIONAL REPRESSOR MPRA"/>
    <property type="match status" value="1"/>
</dbReference>
<dbReference type="STRING" id="1307839.L21SP5_02937"/>
<feature type="binding site" evidence="3">
    <location>
        <position position="104"/>
    </location>
    <ligand>
        <name>Zn(2+)</name>
        <dbReference type="ChEBI" id="CHEBI:29105"/>
    </ligand>
</feature>
<dbReference type="KEGG" id="blq:L21SP5_02937"/>
<evidence type="ECO:0000256" key="2">
    <source>
        <dbReference type="ARBA" id="ARBA00022833"/>
    </source>
</evidence>
<feature type="binding site" evidence="3">
    <location>
        <position position="179"/>
    </location>
    <ligand>
        <name>Zn(2+)</name>
        <dbReference type="ChEBI" id="CHEBI:29105"/>
    </ligand>
</feature>
<name>A0A0S2I2V3_9BACT</name>
<reference evidence="6 7" key="1">
    <citation type="submission" date="2015-11" db="EMBL/GenBank/DDBJ databases">
        <title>Description and complete genome sequence of a novel strain predominating in hypersaline microbial mats and representing a new family of the Bacteriodetes phylum.</title>
        <authorList>
            <person name="Spring S."/>
            <person name="Bunk B."/>
            <person name="Sproer C."/>
            <person name="Klenk H.-P."/>
        </authorList>
    </citation>
    <scope>NUCLEOTIDE SEQUENCE [LARGE SCALE GENOMIC DNA]</scope>
    <source>
        <strain evidence="6 7">L21-Spi-D4</strain>
    </source>
</reference>
<gene>
    <name evidence="6" type="primary">yvyI</name>
    <name evidence="6" type="ORF">L21SP5_02937</name>
</gene>
<dbReference type="GO" id="GO:0005975">
    <property type="term" value="P:carbohydrate metabolic process"/>
    <property type="evidence" value="ECO:0007669"/>
    <property type="project" value="InterPro"/>
</dbReference>
<dbReference type="Gene3D" id="2.60.120.10">
    <property type="entry name" value="Jelly Rolls"/>
    <property type="match status" value="2"/>
</dbReference>
<dbReference type="CDD" id="cd02208">
    <property type="entry name" value="cupin_RmlC-like"/>
    <property type="match status" value="1"/>
</dbReference>
<proteinExistence type="predicted"/>
<feature type="binding site" evidence="3">
    <location>
        <position position="121"/>
    </location>
    <ligand>
        <name>Zn(2+)</name>
        <dbReference type="ChEBI" id="CHEBI:29105"/>
    </ligand>
</feature>
<feature type="domain" description="Phosphomannose isomerase type I catalytic" evidence="5">
    <location>
        <begin position="8"/>
        <end position="112"/>
    </location>
</feature>
<accession>A0A0S2I2V3</accession>
<dbReference type="InterPro" id="IPR011051">
    <property type="entry name" value="RmlC_Cupin_sf"/>
</dbReference>
<dbReference type="InterPro" id="IPR046457">
    <property type="entry name" value="PMI_typeI_cat"/>
</dbReference>
<dbReference type="EMBL" id="CP013118">
    <property type="protein sequence ID" value="ALO16557.1"/>
    <property type="molecule type" value="Genomic_DNA"/>
</dbReference>
<keyword evidence="6" id="KW-0413">Isomerase</keyword>
<dbReference type="AlphaFoldDB" id="A0A0S2I2V3"/>
<feature type="active site" evidence="4">
    <location>
        <position position="199"/>
    </location>
</feature>
<dbReference type="GO" id="GO:0008270">
    <property type="term" value="F:zinc ion binding"/>
    <property type="evidence" value="ECO:0007669"/>
    <property type="project" value="InterPro"/>
</dbReference>
<dbReference type="RefSeq" id="WP_057953918.1">
    <property type="nucleotide sequence ID" value="NZ_CP013118.1"/>
</dbReference>
<keyword evidence="7" id="KW-1185">Reference proteome</keyword>
<protein>
    <submittedName>
        <fullName evidence="6">Mannose-6-phosphate isomerase YvyI</fullName>
        <ecNumber evidence="6">5.3.1.8</ecNumber>
    </submittedName>
</protein>
<dbReference type="OrthoDB" id="9808275at2"/>
<evidence type="ECO:0000313" key="6">
    <source>
        <dbReference type="EMBL" id="ALO16557.1"/>
    </source>
</evidence>
<evidence type="ECO:0000259" key="5">
    <source>
        <dbReference type="Pfam" id="PF20511"/>
    </source>
</evidence>
<dbReference type="Pfam" id="PF20511">
    <property type="entry name" value="PMI_typeI_cat"/>
    <property type="match status" value="1"/>
</dbReference>
<evidence type="ECO:0000256" key="4">
    <source>
        <dbReference type="PIRSR" id="PIRSR036894-2"/>
    </source>
</evidence>
<dbReference type="PIRSF" id="PIRSF036894">
    <property type="entry name" value="PMI_Firm_short"/>
    <property type="match status" value="1"/>
</dbReference>
<dbReference type="InterPro" id="IPR051804">
    <property type="entry name" value="Carb_Metab_Reg_Kinase/Isom"/>
</dbReference>
<dbReference type="InterPro" id="IPR014628">
    <property type="entry name" value="Man6P_isomerase_Firm_short"/>
</dbReference>
<sequence length="333" mass="37704" precursor="true">MSELYPIKFTPIFKQKIWGGDRLKNVLNKKNATDHTGESWEISPLPESESVVGNGFLAENTLSEIIEVYMGDLVGESVFNRFGTGFPLLLKFIDAQDLLSVQVHPDDEMAQEKYGMNGKTEVWYVVEATNDAYLYSGFNQKLTKQHFKKDIEQKTVKDTLNKEKVGKGDVFFIPAGRIHATGPGVLFAEIQQASDITYRVYDWDRKDRDGNLRELHVDEALEAMDFEVADSYKTEYSTSENRPAPVVSSPYFIVNKLHLTEKYDAEYNLIDSFIAYMCVEGRVSIEYKPGKTEMLEKGDTVLIPAVFESIKLIPDESVELLEVYIPDAGATSE</sequence>
<comment type="cofactor">
    <cofactor evidence="3">
        <name>Zn(2+)</name>
        <dbReference type="ChEBI" id="CHEBI:29105"/>
    </cofactor>
    <text evidence="3">Binds 1 zinc ion per subunit.</text>
</comment>
<dbReference type="SUPFAM" id="SSF51182">
    <property type="entry name" value="RmlC-like cupins"/>
    <property type="match status" value="1"/>
</dbReference>
<dbReference type="InterPro" id="IPR014710">
    <property type="entry name" value="RmlC-like_jellyroll"/>
</dbReference>
<evidence type="ECO:0000256" key="1">
    <source>
        <dbReference type="ARBA" id="ARBA00022723"/>
    </source>
</evidence>
<keyword evidence="1 3" id="KW-0479">Metal-binding</keyword>
<keyword evidence="2 3" id="KW-0862">Zinc</keyword>
<dbReference type="PATRIC" id="fig|1307839.3.peg.3084"/>
<dbReference type="PANTHER" id="PTHR42742:SF3">
    <property type="entry name" value="FRUCTOKINASE"/>
    <property type="match status" value="1"/>
</dbReference>
<dbReference type="EC" id="5.3.1.8" evidence="6"/>
<organism evidence="6 7">
    <name type="scientific">Salinivirga cyanobacteriivorans</name>
    <dbReference type="NCBI Taxonomy" id="1307839"/>
    <lineage>
        <taxon>Bacteria</taxon>
        <taxon>Pseudomonadati</taxon>
        <taxon>Bacteroidota</taxon>
        <taxon>Bacteroidia</taxon>
        <taxon>Bacteroidales</taxon>
        <taxon>Salinivirgaceae</taxon>
        <taxon>Salinivirga</taxon>
    </lineage>
</organism>